<dbReference type="AlphaFoldDB" id="A0A8H6F155"/>
<dbReference type="PIRSF" id="PIRSF022950">
    <property type="entry name" value="PPase_methylesterase_euk"/>
    <property type="match status" value="1"/>
</dbReference>
<dbReference type="GO" id="GO:0005763">
    <property type="term" value="C:mitochondrial small ribosomal subunit"/>
    <property type="evidence" value="ECO:0007669"/>
    <property type="project" value="EnsemblFungi"/>
</dbReference>
<protein>
    <recommendedName>
        <fullName evidence="2 6">Protein phosphatase methylesterase 1</fullName>
        <shortName evidence="6">PME-1</shortName>
        <ecNumber evidence="6">3.1.1.-</ecNumber>
    </recommendedName>
</protein>
<keyword evidence="3 6" id="KW-0719">Serine esterase</keyword>
<keyword evidence="4 6" id="KW-0378">Hydrolase</keyword>
<comment type="function">
    <text evidence="6">Demethylates proteins that have been reversibly carboxymethylated.</text>
</comment>
<dbReference type="SUPFAM" id="SSF53474">
    <property type="entry name" value="alpha/beta-Hydrolases"/>
    <property type="match status" value="1"/>
</dbReference>
<dbReference type="SMR" id="A0A8H6F155"/>
<evidence type="ECO:0000256" key="6">
    <source>
        <dbReference type="PIRNR" id="PIRNR022950"/>
    </source>
</evidence>
<feature type="active site" evidence="7">
    <location>
        <position position="192"/>
    </location>
</feature>
<evidence type="ECO:0000256" key="2">
    <source>
        <dbReference type="ARBA" id="ARBA00020672"/>
    </source>
</evidence>
<comment type="caution">
    <text evidence="10">The sequence shown here is derived from an EMBL/GenBank/DDBJ whole genome shotgun (WGS) entry which is preliminary data.</text>
</comment>
<evidence type="ECO:0000256" key="3">
    <source>
        <dbReference type="ARBA" id="ARBA00022487"/>
    </source>
</evidence>
<evidence type="ECO:0000256" key="7">
    <source>
        <dbReference type="PIRSR" id="PIRSR022950-1"/>
    </source>
</evidence>
<evidence type="ECO:0000259" key="9">
    <source>
        <dbReference type="Pfam" id="PF00561"/>
    </source>
</evidence>
<dbReference type="FunFam" id="3.40.50.1820:FF:000769">
    <property type="entry name" value="Protein phosphatase methylesterase 1"/>
    <property type="match status" value="1"/>
</dbReference>
<dbReference type="InterPro" id="IPR016812">
    <property type="entry name" value="PPase_methylesterase_euk"/>
</dbReference>
<feature type="region of interest" description="Disordered" evidence="8">
    <location>
        <begin position="26"/>
        <end position="50"/>
    </location>
</feature>
<sequence length="360" mass="40450">MSELHKAFLRRIKEQETALGLSGLVDEDDIPEPAVMPPTGNSSSTANTEDETILRDYKQFKETNFIQEFYENELGHKFKTYYKPSKKPGSILFCHHGAGSSSMTFGNLVNHIEDESVGIFLFDTRGHGESVATSDFSLDTLVQDVSFVLEQFSSKHQQTSIFLLGHSLGGAVLAKYSTLYPSDILKGLILLDIVEEAAVQSLNAMPSFIARRPLSFPSLSKAISWHMNFLLFNEKSARLSVPDLFTDKLTWITDLNATQPYWQTWFSGLSENFLGFKGPKLLMLSTHESLDKQLMIGQMQGKYQLVVFKNNEKSGHFVHEDLPNHVAVCLTDYIKRAVAPEIFMKEDLGVVPKWGGKINK</sequence>
<accession>A0A8H6F155</accession>
<evidence type="ECO:0000256" key="4">
    <source>
        <dbReference type="ARBA" id="ARBA00022801"/>
    </source>
</evidence>
<comment type="catalytic activity">
    <reaction evidence="5">
        <text>[phosphatase 2A protein]-C-terminal L-leucine methyl ester + H2O = [phosphatase 2A protein]-C-terminal L-leucine + methanol + H(+)</text>
        <dbReference type="Rhea" id="RHEA:48548"/>
        <dbReference type="Rhea" id="RHEA-COMP:12134"/>
        <dbReference type="Rhea" id="RHEA-COMP:12135"/>
        <dbReference type="ChEBI" id="CHEBI:15377"/>
        <dbReference type="ChEBI" id="CHEBI:15378"/>
        <dbReference type="ChEBI" id="CHEBI:17790"/>
        <dbReference type="ChEBI" id="CHEBI:90516"/>
        <dbReference type="ChEBI" id="CHEBI:90517"/>
        <dbReference type="EC" id="3.1.1.89"/>
    </reaction>
</comment>
<dbReference type="EC" id="3.1.1.-" evidence="6"/>
<dbReference type="GO" id="GO:0051723">
    <property type="term" value="F:protein methylesterase activity"/>
    <property type="evidence" value="ECO:0007669"/>
    <property type="project" value="UniProtKB-EC"/>
</dbReference>
<comment type="similarity">
    <text evidence="1 6">Belongs to the AB hydrolase superfamily.</text>
</comment>
<evidence type="ECO:0000256" key="1">
    <source>
        <dbReference type="ARBA" id="ARBA00008645"/>
    </source>
</evidence>
<feature type="domain" description="AB hydrolase-1" evidence="9">
    <location>
        <begin position="91"/>
        <end position="321"/>
    </location>
</feature>
<evidence type="ECO:0000313" key="11">
    <source>
        <dbReference type="Proteomes" id="UP000536275"/>
    </source>
</evidence>
<proteinExistence type="inferred from homology"/>
<dbReference type="Gene3D" id="3.40.50.1820">
    <property type="entry name" value="alpha/beta hydrolase"/>
    <property type="match status" value="1"/>
</dbReference>
<dbReference type="PANTHER" id="PTHR14189:SF0">
    <property type="entry name" value="PROTEIN PHOSPHATASE METHYLESTERASE 1"/>
    <property type="match status" value="1"/>
</dbReference>
<dbReference type="EMBL" id="JABWAD010000059">
    <property type="protein sequence ID" value="KAF6064972.1"/>
    <property type="molecule type" value="Genomic_DNA"/>
</dbReference>
<dbReference type="PANTHER" id="PTHR14189">
    <property type="entry name" value="PROTEIN PHOSPHATASE METHYLESTERASE-1 RELATED"/>
    <property type="match status" value="1"/>
</dbReference>
<organism evidence="10 11">
    <name type="scientific">Candida albicans</name>
    <name type="common">Yeast</name>
    <dbReference type="NCBI Taxonomy" id="5476"/>
    <lineage>
        <taxon>Eukaryota</taxon>
        <taxon>Fungi</taxon>
        <taxon>Dikarya</taxon>
        <taxon>Ascomycota</taxon>
        <taxon>Saccharomycotina</taxon>
        <taxon>Pichiomycetes</taxon>
        <taxon>Debaryomycetaceae</taxon>
        <taxon>Candida/Lodderomyces clade</taxon>
        <taxon>Candida</taxon>
    </lineage>
</organism>
<dbReference type="InterPro" id="IPR029058">
    <property type="entry name" value="AB_hydrolase_fold"/>
</dbReference>
<gene>
    <name evidence="10" type="ORF">FOB64_004751</name>
</gene>
<evidence type="ECO:0000313" key="10">
    <source>
        <dbReference type="EMBL" id="KAF6064972.1"/>
    </source>
</evidence>
<dbReference type="Pfam" id="PF00561">
    <property type="entry name" value="Abhydrolase_1"/>
    <property type="match status" value="1"/>
</dbReference>
<dbReference type="Proteomes" id="UP000536275">
    <property type="component" value="Unassembled WGS sequence"/>
</dbReference>
<reference evidence="10 11" key="1">
    <citation type="submission" date="2020-03" db="EMBL/GenBank/DDBJ databases">
        <title>FDA dAtabase for Regulatory Grade micrObial Sequences (FDA-ARGOS): Supporting development and validation of Infectious Disease Dx tests.</title>
        <authorList>
            <person name="Campos J."/>
            <person name="Goldberg B."/>
            <person name="Tallon L."/>
            <person name="Sadzewicz L."/>
            <person name="Vavikolanu K."/>
            <person name="Mehta A."/>
            <person name="Aluvathingal J."/>
            <person name="Nadendla S."/>
            <person name="Nandy P."/>
            <person name="Geyer C."/>
            <person name="Yan Y."/>
            <person name="Sichtig H."/>
        </authorList>
    </citation>
    <scope>NUCLEOTIDE SEQUENCE [LARGE SCALE GENOMIC DNA]</scope>
    <source>
        <strain evidence="10 11">FDAARGOS_656</strain>
    </source>
</reference>
<dbReference type="InterPro" id="IPR000073">
    <property type="entry name" value="AB_hydrolase_1"/>
</dbReference>
<name>A0A8H6F155_CANAX</name>
<feature type="active site" evidence="7">
    <location>
        <position position="316"/>
    </location>
</feature>
<feature type="active site" evidence="7">
    <location>
        <position position="167"/>
    </location>
</feature>
<evidence type="ECO:0000256" key="5">
    <source>
        <dbReference type="ARBA" id="ARBA00049203"/>
    </source>
</evidence>
<evidence type="ECO:0000256" key="8">
    <source>
        <dbReference type="SAM" id="MobiDB-lite"/>
    </source>
</evidence>